<feature type="compositionally biased region" description="Acidic residues" evidence="5">
    <location>
        <begin position="373"/>
        <end position="386"/>
    </location>
</feature>
<keyword evidence="1" id="KW-0808">Transferase</keyword>
<dbReference type="InterPro" id="IPR008271">
    <property type="entry name" value="Ser/Thr_kinase_AS"/>
</dbReference>
<evidence type="ECO:0000256" key="2">
    <source>
        <dbReference type="ARBA" id="ARBA00022741"/>
    </source>
</evidence>
<dbReference type="Proteomes" id="UP000268652">
    <property type="component" value="Unassembled WGS sequence"/>
</dbReference>
<feature type="compositionally biased region" description="Pro residues" evidence="5">
    <location>
        <begin position="275"/>
        <end position="294"/>
    </location>
</feature>
<evidence type="ECO:0000256" key="3">
    <source>
        <dbReference type="ARBA" id="ARBA00022777"/>
    </source>
</evidence>
<dbReference type="PANTHER" id="PTHR43289:SF34">
    <property type="entry name" value="SERINE_THREONINE-PROTEIN KINASE YBDM-RELATED"/>
    <property type="match status" value="1"/>
</dbReference>
<keyword evidence="6" id="KW-0472">Membrane</keyword>
<evidence type="ECO:0000313" key="11">
    <source>
        <dbReference type="Proteomes" id="UP000275024"/>
    </source>
</evidence>
<name>A0A3A9WF99_9ACTN</name>
<accession>A0A3A9WF99</accession>
<evidence type="ECO:0000259" key="7">
    <source>
        <dbReference type="PROSITE" id="PS50011"/>
    </source>
</evidence>
<dbReference type="OrthoDB" id="9762169at2"/>
<keyword evidence="6" id="KW-0812">Transmembrane</keyword>
<organism evidence="8 11">
    <name type="scientific">Streptomyces radicis</name>
    <dbReference type="NCBI Taxonomy" id="1750517"/>
    <lineage>
        <taxon>Bacteria</taxon>
        <taxon>Bacillati</taxon>
        <taxon>Actinomycetota</taxon>
        <taxon>Actinomycetes</taxon>
        <taxon>Kitasatosporales</taxon>
        <taxon>Streptomycetaceae</taxon>
        <taxon>Streptomyces</taxon>
    </lineage>
</organism>
<feature type="transmembrane region" description="Helical" evidence="6">
    <location>
        <begin position="324"/>
        <end position="345"/>
    </location>
</feature>
<dbReference type="EMBL" id="RBDY01000002">
    <property type="protein sequence ID" value="RKN26522.1"/>
    <property type="molecule type" value="Genomic_DNA"/>
</dbReference>
<evidence type="ECO:0000313" key="9">
    <source>
        <dbReference type="EMBL" id="RKN26522.1"/>
    </source>
</evidence>
<dbReference type="InterPro" id="IPR011009">
    <property type="entry name" value="Kinase-like_dom_sf"/>
</dbReference>
<dbReference type="PROSITE" id="PS50011">
    <property type="entry name" value="PROTEIN_KINASE_DOM"/>
    <property type="match status" value="1"/>
</dbReference>
<comment type="caution">
    <text evidence="8">The sequence shown here is derived from an EMBL/GenBank/DDBJ whole genome shotgun (WGS) entry which is preliminary data.</text>
</comment>
<evidence type="ECO:0000313" key="8">
    <source>
        <dbReference type="EMBL" id="RKN11459.1"/>
    </source>
</evidence>
<sequence length="535" mass="55206">MGKVYLSHTPGGRPIAIKVIRPEVASDPEFRRRFRQEVRSAERVQGLFTAPVIDSDPDGPQPWLATAYVAGPSLHEAVRNHGPLPEQAAARVLAGIAEALQAIHGAGVIHRDLKPSNVLLAADGPRVIDFGVARAADATSLTRSGVTAGTPAFMAPEQAMAQPVTPAADVFSLGLIAAFATAGAPPFGDGSSPAVLYRIVHEEPDLAAVPASLRELTAHCLAKDPAGRPSPAQVIEMCRRVTGTGAHPAHDWLPPAVTAEIDQHAATVTALAAQPAPPTAPPATPPPAFAPAAPPTFAPAAYAAPATPAAPPHVPRSRRRGWPVVLAAVATCAVLLGVVIGAMALNGGDDSDNGETGNGDAAGESSPTPTDQDTAEDEEGGEDEAAAETPSPEPPADPEPVVYEGVSIPDSHTISLYQDPPAPVRGELGPHYEGELGYYGASVITLDRLVVTSDGNNLVLLRANEPGSLDTCRSATRYTDRLEAEEAPPGSEICLTTATGDIALVTVREYASTDSSSQYVTVDLTVWRGAAQPSG</sequence>
<dbReference type="EMBL" id="RBDX01000003">
    <property type="protein sequence ID" value="RKN11459.1"/>
    <property type="molecule type" value="Genomic_DNA"/>
</dbReference>
<gene>
    <name evidence="9" type="ORF">D7318_03830</name>
    <name evidence="8" type="ORF">D7319_05830</name>
</gene>
<dbReference type="PANTHER" id="PTHR43289">
    <property type="entry name" value="MITOGEN-ACTIVATED PROTEIN KINASE KINASE KINASE 20-RELATED"/>
    <property type="match status" value="1"/>
</dbReference>
<evidence type="ECO:0000256" key="4">
    <source>
        <dbReference type="ARBA" id="ARBA00022840"/>
    </source>
</evidence>
<evidence type="ECO:0000313" key="10">
    <source>
        <dbReference type="Proteomes" id="UP000268652"/>
    </source>
</evidence>
<proteinExistence type="predicted"/>
<dbReference type="GO" id="GO:0004674">
    <property type="term" value="F:protein serine/threonine kinase activity"/>
    <property type="evidence" value="ECO:0007669"/>
    <property type="project" value="UniProtKB-KW"/>
</dbReference>
<keyword evidence="6" id="KW-1133">Transmembrane helix</keyword>
<dbReference type="SMART" id="SM00220">
    <property type="entry name" value="S_TKc"/>
    <property type="match status" value="1"/>
</dbReference>
<dbReference type="PROSITE" id="PS00108">
    <property type="entry name" value="PROTEIN_KINASE_ST"/>
    <property type="match status" value="1"/>
</dbReference>
<protein>
    <submittedName>
        <fullName evidence="8">Serine/threonine protein kinase</fullName>
    </submittedName>
</protein>
<evidence type="ECO:0000256" key="5">
    <source>
        <dbReference type="SAM" id="MobiDB-lite"/>
    </source>
</evidence>
<keyword evidence="2" id="KW-0547">Nucleotide-binding</keyword>
<keyword evidence="8" id="KW-0723">Serine/threonine-protein kinase</keyword>
<feature type="domain" description="Protein kinase" evidence="7">
    <location>
        <begin position="1"/>
        <end position="253"/>
    </location>
</feature>
<dbReference type="Gene3D" id="1.10.510.10">
    <property type="entry name" value="Transferase(Phosphotransferase) domain 1"/>
    <property type="match status" value="1"/>
</dbReference>
<keyword evidence="4" id="KW-0067">ATP-binding</keyword>
<reference evidence="10 11" key="1">
    <citation type="submission" date="2018-09" db="EMBL/GenBank/DDBJ databases">
        <title>Streptomyces sp. nov. DS1-2, an endophytic actinomycete isolated from roots of Dendrobium scabrilingue.</title>
        <authorList>
            <person name="Kuncharoen N."/>
            <person name="Kudo T."/>
            <person name="Ohkuma M."/>
            <person name="Yuki M."/>
            <person name="Tanasupawat S."/>
        </authorList>
    </citation>
    <scope>NUCLEOTIDE SEQUENCE [LARGE SCALE GENOMIC DNA]</scope>
    <source>
        <strain evidence="8 11">AZ1-7</strain>
        <strain evidence="9 10">DS1-2</strain>
    </source>
</reference>
<feature type="region of interest" description="Disordered" evidence="5">
    <location>
        <begin position="271"/>
        <end position="294"/>
    </location>
</feature>
<evidence type="ECO:0000256" key="6">
    <source>
        <dbReference type="SAM" id="Phobius"/>
    </source>
</evidence>
<feature type="region of interest" description="Disordered" evidence="5">
    <location>
        <begin position="350"/>
        <end position="404"/>
    </location>
</feature>
<keyword evidence="10" id="KW-1185">Reference proteome</keyword>
<dbReference type="Proteomes" id="UP000275024">
    <property type="component" value="Unassembled WGS sequence"/>
</dbReference>
<dbReference type="Pfam" id="PF00069">
    <property type="entry name" value="Pkinase"/>
    <property type="match status" value="1"/>
</dbReference>
<keyword evidence="3 8" id="KW-0418">Kinase</keyword>
<dbReference type="GO" id="GO:0005524">
    <property type="term" value="F:ATP binding"/>
    <property type="evidence" value="ECO:0007669"/>
    <property type="project" value="UniProtKB-KW"/>
</dbReference>
<evidence type="ECO:0000256" key="1">
    <source>
        <dbReference type="ARBA" id="ARBA00022679"/>
    </source>
</evidence>
<dbReference type="AlphaFoldDB" id="A0A3A9WF99"/>
<dbReference type="SUPFAM" id="SSF56112">
    <property type="entry name" value="Protein kinase-like (PK-like)"/>
    <property type="match status" value="1"/>
</dbReference>
<dbReference type="InterPro" id="IPR000719">
    <property type="entry name" value="Prot_kinase_dom"/>
</dbReference>
<dbReference type="Gene3D" id="3.30.200.20">
    <property type="entry name" value="Phosphorylase Kinase, domain 1"/>
    <property type="match status" value="1"/>
</dbReference>
<dbReference type="CDD" id="cd14014">
    <property type="entry name" value="STKc_PknB_like"/>
    <property type="match status" value="1"/>
</dbReference>